<dbReference type="Gene3D" id="2.20.28.50">
    <property type="entry name" value="degv family protein"/>
    <property type="match status" value="1"/>
</dbReference>
<protein>
    <submittedName>
        <fullName evidence="2">EDD domain protein, DegV family</fullName>
    </submittedName>
</protein>
<dbReference type="PANTHER" id="PTHR33434">
    <property type="entry name" value="DEGV DOMAIN-CONTAINING PROTEIN DR_1986-RELATED"/>
    <property type="match status" value="1"/>
</dbReference>
<dbReference type="Pfam" id="PF02645">
    <property type="entry name" value="DegV"/>
    <property type="match status" value="1"/>
</dbReference>
<dbReference type="STRING" id="39495.SAMN02745111_02292"/>
<dbReference type="GO" id="GO:0008289">
    <property type="term" value="F:lipid binding"/>
    <property type="evidence" value="ECO:0007669"/>
    <property type="project" value="UniProtKB-KW"/>
</dbReference>
<evidence type="ECO:0000313" key="3">
    <source>
        <dbReference type="Proteomes" id="UP000190814"/>
    </source>
</evidence>
<dbReference type="PANTHER" id="PTHR33434:SF2">
    <property type="entry name" value="FATTY ACID-BINDING PROTEIN TM_1468"/>
    <property type="match status" value="1"/>
</dbReference>
<keyword evidence="3" id="KW-1185">Reference proteome</keyword>
<keyword evidence="1" id="KW-0446">Lipid-binding</keyword>
<dbReference type="AlphaFoldDB" id="A0A1T4W4D4"/>
<accession>A0A1T4W4D4</accession>
<dbReference type="RefSeq" id="WP_078767115.1">
    <property type="nucleotide sequence ID" value="NZ_FUXZ01000017.1"/>
</dbReference>
<dbReference type="InterPro" id="IPR003797">
    <property type="entry name" value="DegV"/>
</dbReference>
<dbReference type="Proteomes" id="UP000190814">
    <property type="component" value="Unassembled WGS sequence"/>
</dbReference>
<evidence type="ECO:0000256" key="1">
    <source>
        <dbReference type="ARBA" id="ARBA00023121"/>
    </source>
</evidence>
<dbReference type="InterPro" id="IPR050270">
    <property type="entry name" value="DegV_domain_contain"/>
</dbReference>
<dbReference type="Gene3D" id="3.30.1180.10">
    <property type="match status" value="1"/>
</dbReference>
<dbReference type="NCBIfam" id="TIGR00762">
    <property type="entry name" value="DegV"/>
    <property type="match status" value="1"/>
</dbReference>
<gene>
    <name evidence="2" type="ORF">SAMN02745111_02292</name>
</gene>
<dbReference type="OrthoDB" id="2138472at2"/>
<dbReference type="Gene3D" id="3.40.50.10440">
    <property type="entry name" value="Dihydroxyacetone kinase, domain 1"/>
    <property type="match status" value="1"/>
</dbReference>
<organism evidence="2 3">
    <name type="scientific">Eubacterium uniforme</name>
    <dbReference type="NCBI Taxonomy" id="39495"/>
    <lineage>
        <taxon>Bacteria</taxon>
        <taxon>Bacillati</taxon>
        <taxon>Bacillota</taxon>
        <taxon>Clostridia</taxon>
        <taxon>Eubacteriales</taxon>
        <taxon>Eubacteriaceae</taxon>
        <taxon>Eubacterium</taxon>
    </lineage>
</organism>
<evidence type="ECO:0000313" key="2">
    <source>
        <dbReference type="EMBL" id="SKA72093.1"/>
    </source>
</evidence>
<proteinExistence type="predicted"/>
<dbReference type="InterPro" id="IPR043168">
    <property type="entry name" value="DegV_C"/>
</dbReference>
<dbReference type="PROSITE" id="PS51482">
    <property type="entry name" value="DEGV"/>
    <property type="match status" value="1"/>
</dbReference>
<sequence>MKWNIVSDSSCDIFKLDNLGEDVEFSTVPFVMTIDGVDYVDDENINLDEMIDAMYASKNASLTACPSPETWYNEFSKEGYSCAVTITSSLSGSYNSAVAAKDMILEDNPDKKVLIVDSLSTGPSPILILKKLNELISEGLDFDEVSNKIKEYQKSVHTLFALSSFDNLVKNGRMNKMAGFVAHKLGLIGVGEATEKGTIGVKHICRGKKKALNSIINEIKNIGFSGKEVVITHCQNSELAETLKGIIEETWANISVSIHPTRGLCSFYAERFGLIIAF</sequence>
<reference evidence="2 3" key="1">
    <citation type="submission" date="2017-02" db="EMBL/GenBank/DDBJ databases">
        <authorList>
            <person name="Peterson S.W."/>
        </authorList>
    </citation>
    <scope>NUCLEOTIDE SEQUENCE [LARGE SCALE GENOMIC DNA]</scope>
    <source>
        <strain evidence="2 3">ATCC 35992</strain>
    </source>
</reference>
<name>A0A1T4W4D4_9FIRM</name>
<dbReference type="SUPFAM" id="SSF82549">
    <property type="entry name" value="DAK1/DegV-like"/>
    <property type="match status" value="1"/>
</dbReference>
<dbReference type="EMBL" id="FUXZ01000017">
    <property type="protein sequence ID" value="SKA72093.1"/>
    <property type="molecule type" value="Genomic_DNA"/>
</dbReference>